<evidence type="ECO:0000313" key="3">
    <source>
        <dbReference type="Proteomes" id="UP000675881"/>
    </source>
</evidence>
<dbReference type="Proteomes" id="UP000675881">
    <property type="component" value="Unassembled WGS sequence"/>
</dbReference>
<feature type="compositionally biased region" description="Low complexity" evidence="1">
    <location>
        <begin position="387"/>
        <end position="396"/>
    </location>
</feature>
<organism evidence="2 3">
    <name type="scientific">Lepeophtheirus salmonis</name>
    <name type="common">Salmon louse</name>
    <name type="synonym">Caligus salmonis</name>
    <dbReference type="NCBI Taxonomy" id="72036"/>
    <lineage>
        <taxon>Eukaryota</taxon>
        <taxon>Metazoa</taxon>
        <taxon>Ecdysozoa</taxon>
        <taxon>Arthropoda</taxon>
        <taxon>Crustacea</taxon>
        <taxon>Multicrustacea</taxon>
        <taxon>Hexanauplia</taxon>
        <taxon>Copepoda</taxon>
        <taxon>Siphonostomatoida</taxon>
        <taxon>Caligidae</taxon>
        <taxon>Lepeophtheirus</taxon>
    </lineage>
</organism>
<dbReference type="EMBL" id="CAJNVT010000005">
    <property type="protein sequence ID" value="CAF2740705.1"/>
    <property type="molecule type" value="Genomic_DNA"/>
</dbReference>
<keyword evidence="3" id="KW-1185">Reference proteome</keyword>
<sequence length="468" mass="53492">MREFLFAPWPHNDDGNNREPCFLLENIKQITRMTMLATRLIRSSTLFGAECGGDTIEYVVYLGVPFVCIEEGAGNRFLHSSKMVRWFSISQFFRREELPESGESLSVKMTSETLARISVGNRPVVLENLGHVLPYAIGLDIDLQYVKPHSWVLRTKSRRFEGSDGIWHCFVARSLCFVLVSCHQFVLKDRVCVRVDDFFLIVLRQGENWIEEIDGEVLINKNGRHWISDRNDRWEFLHELSATAEPTTIRSLQSIKLCSTTITTTCCCGGQLSKQSTTFPAAAGYYSHQPQPQQFIQHIPQRDFRSPQQQHMPRQFQTQIQHDNNPQRYRHPLNNTNAVRSLKGSNDVGYQPKPQQQQHRPILLNSQGGHRLVKIPQGNIRLIVQPRQPQNPNNQRGGSIYLKPGGPASVELNNSPRQIRMQQPQHCSNIRMVMESQGPGPRAYRPPSGEKLIIIVLIECIVLDPLNS</sequence>
<feature type="region of interest" description="Disordered" evidence="1">
    <location>
        <begin position="337"/>
        <end position="360"/>
    </location>
</feature>
<protein>
    <submittedName>
        <fullName evidence="2">(salmon louse) hypothetical protein</fullName>
    </submittedName>
</protein>
<proteinExistence type="predicted"/>
<name>A0A817FAH5_LEPSM</name>
<feature type="region of interest" description="Disordered" evidence="1">
    <location>
        <begin position="387"/>
        <end position="406"/>
    </location>
</feature>
<dbReference type="AlphaFoldDB" id="A0A817FAH5"/>
<comment type="caution">
    <text evidence="2">The sequence shown here is derived from an EMBL/GenBank/DDBJ whole genome shotgun (WGS) entry which is preliminary data.</text>
</comment>
<evidence type="ECO:0000313" key="2">
    <source>
        <dbReference type="EMBL" id="CAF2740705.1"/>
    </source>
</evidence>
<gene>
    <name evidence="2" type="ORF">LSAA_27</name>
</gene>
<reference evidence="2" key="1">
    <citation type="submission" date="2021-02" db="EMBL/GenBank/DDBJ databases">
        <authorList>
            <person name="Bekaert M."/>
        </authorList>
    </citation>
    <scope>NUCLEOTIDE SEQUENCE</scope>
    <source>
        <strain evidence="2">IoA-00</strain>
    </source>
</reference>
<accession>A0A817FAH5</accession>
<evidence type="ECO:0000256" key="1">
    <source>
        <dbReference type="SAM" id="MobiDB-lite"/>
    </source>
</evidence>
<dbReference type="OrthoDB" id="6346036at2759"/>